<protein>
    <submittedName>
        <fullName evidence="1">10249_t:CDS:1</fullName>
    </submittedName>
</protein>
<dbReference type="OrthoDB" id="2425131at2759"/>
<dbReference type="PANTHER" id="PTHR43628:SF1">
    <property type="entry name" value="CHITIN SYNTHASE REGULATORY FACTOR 2-RELATED"/>
    <property type="match status" value="1"/>
</dbReference>
<dbReference type="Proteomes" id="UP000789759">
    <property type="component" value="Unassembled WGS sequence"/>
</dbReference>
<dbReference type="Gene3D" id="1.25.40.10">
    <property type="entry name" value="Tetratricopeptide repeat domain"/>
    <property type="match status" value="1"/>
</dbReference>
<evidence type="ECO:0000313" key="1">
    <source>
        <dbReference type="EMBL" id="CAG8607327.1"/>
    </source>
</evidence>
<dbReference type="SMART" id="SM00671">
    <property type="entry name" value="SEL1"/>
    <property type="match status" value="4"/>
</dbReference>
<evidence type="ECO:0000313" key="2">
    <source>
        <dbReference type="Proteomes" id="UP000789759"/>
    </source>
</evidence>
<feature type="non-terminal residue" evidence="1">
    <location>
        <position position="313"/>
    </location>
</feature>
<dbReference type="EMBL" id="CAJVQA010004823">
    <property type="protein sequence ID" value="CAG8607327.1"/>
    <property type="molecule type" value="Genomic_DNA"/>
</dbReference>
<dbReference type="InterPro" id="IPR052945">
    <property type="entry name" value="Mitotic_Regulator"/>
</dbReference>
<dbReference type="SUPFAM" id="SSF81901">
    <property type="entry name" value="HCP-like"/>
    <property type="match status" value="1"/>
</dbReference>
<gene>
    <name evidence="1" type="ORF">CPELLU_LOCUS7282</name>
</gene>
<sequence length="313" mass="36001">MLDEGNESNEIIKFRDYLNAVFDKSIRELNLSLSEDKRDEVELITDGSLSEDEKDKAEPIIDGSISEDERDETDPFIEKLYSEIVKTCNEGKNIPDTIERILSENEKSSQDVFEWLLSHQNKPENICIRALFHYYKIGGQSDKDVYELFLKAENENIIAKYFVGKCLEEGRNVKKSKTKAINYYEKAEAGNCAAAGYAIGLHYFKQHKYSKAFTCLKKSAEGNNMMALNLLGLCYQKSFGTGIKYVEAFKCFLKAAEMGLPESQYRLGKCYEMSEGTKGDLEQALHWYQMAMDNEYQCYNDFQRVKIAKNQEL</sequence>
<organism evidence="1 2">
    <name type="scientific">Cetraspora pellucida</name>
    <dbReference type="NCBI Taxonomy" id="1433469"/>
    <lineage>
        <taxon>Eukaryota</taxon>
        <taxon>Fungi</taxon>
        <taxon>Fungi incertae sedis</taxon>
        <taxon>Mucoromycota</taxon>
        <taxon>Glomeromycotina</taxon>
        <taxon>Glomeromycetes</taxon>
        <taxon>Diversisporales</taxon>
        <taxon>Gigasporaceae</taxon>
        <taxon>Cetraspora</taxon>
    </lineage>
</organism>
<dbReference type="AlphaFoldDB" id="A0A9N9CMK0"/>
<dbReference type="Pfam" id="PF08238">
    <property type="entry name" value="Sel1"/>
    <property type="match status" value="4"/>
</dbReference>
<proteinExistence type="predicted"/>
<keyword evidence="2" id="KW-1185">Reference proteome</keyword>
<dbReference type="InterPro" id="IPR011990">
    <property type="entry name" value="TPR-like_helical_dom_sf"/>
</dbReference>
<name>A0A9N9CMK0_9GLOM</name>
<dbReference type="InterPro" id="IPR006597">
    <property type="entry name" value="Sel1-like"/>
</dbReference>
<comment type="caution">
    <text evidence="1">The sequence shown here is derived from an EMBL/GenBank/DDBJ whole genome shotgun (WGS) entry which is preliminary data.</text>
</comment>
<dbReference type="PANTHER" id="PTHR43628">
    <property type="entry name" value="ACTIVATOR OF C KINASE PROTEIN 1-RELATED"/>
    <property type="match status" value="1"/>
</dbReference>
<reference evidence="1" key="1">
    <citation type="submission" date="2021-06" db="EMBL/GenBank/DDBJ databases">
        <authorList>
            <person name="Kallberg Y."/>
            <person name="Tangrot J."/>
            <person name="Rosling A."/>
        </authorList>
    </citation>
    <scope>NUCLEOTIDE SEQUENCE</scope>
    <source>
        <strain evidence="1">FL966</strain>
    </source>
</reference>
<accession>A0A9N9CMK0</accession>